<dbReference type="Proteomes" id="UP000018851">
    <property type="component" value="Chromosome"/>
</dbReference>
<dbReference type="PANTHER" id="PTHR42776:SF27">
    <property type="entry name" value="DIPEPTIDYL PEPTIDASE FAMILY MEMBER 6"/>
    <property type="match status" value="1"/>
</dbReference>
<name>W0ADX7_9SPHN</name>
<dbReference type="RefSeq" id="WP_025294217.1">
    <property type="nucleotide sequence ID" value="NZ_CP006644.1"/>
</dbReference>
<dbReference type="Gene3D" id="2.120.10.30">
    <property type="entry name" value="TolB, C-terminal domain"/>
    <property type="match status" value="1"/>
</dbReference>
<gene>
    <name evidence="3" type="ORF">NX02_22340</name>
</gene>
<proteinExistence type="predicted"/>
<dbReference type="Gene3D" id="3.40.50.1820">
    <property type="entry name" value="alpha/beta hydrolase"/>
    <property type="match status" value="1"/>
</dbReference>
<dbReference type="HOGENOM" id="CLU_008615_3_1_5"/>
<evidence type="ECO:0000313" key="4">
    <source>
        <dbReference type="Proteomes" id="UP000018851"/>
    </source>
</evidence>
<dbReference type="GO" id="GO:0006508">
    <property type="term" value="P:proteolysis"/>
    <property type="evidence" value="ECO:0007669"/>
    <property type="project" value="InterPro"/>
</dbReference>
<dbReference type="KEGG" id="ssan:NX02_22340"/>
<organism evidence="3 4">
    <name type="scientific">Sphingomonas sanxanigenens DSM 19645 = NX02</name>
    <dbReference type="NCBI Taxonomy" id="1123269"/>
    <lineage>
        <taxon>Bacteria</taxon>
        <taxon>Pseudomonadati</taxon>
        <taxon>Pseudomonadota</taxon>
        <taxon>Alphaproteobacteria</taxon>
        <taxon>Sphingomonadales</taxon>
        <taxon>Sphingomonadaceae</taxon>
        <taxon>Sphingomonas</taxon>
    </lineage>
</organism>
<evidence type="ECO:0000313" key="3">
    <source>
        <dbReference type="EMBL" id="AHE56089.1"/>
    </source>
</evidence>
<dbReference type="InterPro" id="IPR001375">
    <property type="entry name" value="Peptidase_S9_cat"/>
</dbReference>
<evidence type="ECO:0000256" key="1">
    <source>
        <dbReference type="ARBA" id="ARBA00022801"/>
    </source>
</evidence>
<dbReference type="GO" id="GO:0004252">
    <property type="term" value="F:serine-type endopeptidase activity"/>
    <property type="evidence" value="ECO:0007669"/>
    <property type="project" value="TreeGrafter"/>
</dbReference>
<dbReference type="PANTHER" id="PTHR42776">
    <property type="entry name" value="SERINE PEPTIDASE S9 FAMILY MEMBER"/>
    <property type="match status" value="1"/>
</dbReference>
<keyword evidence="4" id="KW-1185">Reference proteome</keyword>
<protein>
    <recommendedName>
        <fullName evidence="2">Peptidase S9 prolyl oligopeptidase catalytic domain-containing protein</fullName>
    </recommendedName>
</protein>
<dbReference type="eggNOG" id="COG1506">
    <property type="taxonomic scope" value="Bacteria"/>
</dbReference>
<dbReference type="AlphaFoldDB" id="W0ADX7"/>
<dbReference type="SUPFAM" id="SSF53474">
    <property type="entry name" value="alpha/beta-Hydrolases"/>
    <property type="match status" value="1"/>
</dbReference>
<dbReference type="InterPro" id="IPR029058">
    <property type="entry name" value="AB_hydrolase_fold"/>
</dbReference>
<accession>W0ADX7</accession>
<dbReference type="SUPFAM" id="SSF82171">
    <property type="entry name" value="DPP6 N-terminal domain-like"/>
    <property type="match status" value="1"/>
</dbReference>
<feature type="domain" description="Peptidase S9 prolyl oligopeptidase catalytic" evidence="2">
    <location>
        <begin position="421"/>
        <end position="630"/>
    </location>
</feature>
<keyword evidence="1" id="KW-0378">Hydrolase</keyword>
<evidence type="ECO:0000259" key="2">
    <source>
        <dbReference type="Pfam" id="PF00326"/>
    </source>
</evidence>
<dbReference type="InterPro" id="IPR011042">
    <property type="entry name" value="6-blade_b-propeller_TolB-like"/>
</dbReference>
<sequence>MAATSFTAPPLSAAPAAPLIERAKLFGNPSRAQLRVSPDGKYLSWLAPRDGVMNIWIAPANDVSKARPYTAEKQRPIGQHYWSGDSRMVMYVQDKGGDENFLLYGVDVASGKETLLTPFEKTRVQVVGTSKAIKDKILVGLNNRDARWHDVHLLDLGTGKLTELMRGDGFAGFLADDTLTVRMALRPNEAGGYDFFRVANNKAEDKPFSSTTLEDSLTTQPAGYTADGSTLYWLDSRNRDTAALVAQDVASGTTKIVAENPKADIGGTLTNPLTGVVEAYSVEYLMTDWTAVDPAIGADIAFLKGKLKGDVSITSRTDDDSVWTIYNDPVTGPPTAYLYKRGTKALEKLYVTWPELEGAPLVPMRGVEIGTRDGLTMTAYLSLPPGSDANGDGKPDSPVPMVLFVHGGPWARDSYGYNPYHQWLANRGYAVLSVNYRGSTGFGKTFISAGDLQWGAKMHDDLIDAVDWAVKGGITAKDKVAIMGGSYGGYATLAGLAFTPDTFACGVDIVGPSNLETLLKTIPPYWTAGIQQFYQRMGNPNTPDGLALLKERSPLYKADRIVKPLLIGQGANDPRVNQAESDQIVSAMRAKNIPVTYVLFPDEGHGFHRPENNIAFNAVAEGFLGKCLGGRAEPIGGTVKASTAQVPHGAEFTPGLADALKK</sequence>
<dbReference type="EMBL" id="CP006644">
    <property type="protein sequence ID" value="AHE56089.1"/>
    <property type="molecule type" value="Genomic_DNA"/>
</dbReference>
<reference evidence="3 4" key="1">
    <citation type="submission" date="2013-07" db="EMBL/GenBank/DDBJ databases">
        <title>Completed genome of Sphingomonas sanxanigenens NX02.</title>
        <authorList>
            <person name="Ma T."/>
            <person name="Huang H."/>
            <person name="Wu M."/>
            <person name="Li X."/>
            <person name="Li G."/>
        </authorList>
    </citation>
    <scope>NUCLEOTIDE SEQUENCE [LARGE SCALE GENOMIC DNA]</scope>
    <source>
        <strain evidence="3 4">NX02</strain>
    </source>
</reference>
<dbReference type="Pfam" id="PF00326">
    <property type="entry name" value="Peptidase_S9"/>
    <property type="match status" value="1"/>
</dbReference>
<dbReference type="PATRIC" id="fig|1123269.5.peg.4367"/>